<dbReference type="RefSeq" id="WP_125555702.1">
    <property type="nucleotide sequence ID" value="NZ_RBVX01000007.1"/>
</dbReference>
<dbReference type="InterPro" id="IPR036259">
    <property type="entry name" value="MFS_trans_sf"/>
</dbReference>
<evidence type="ECO:0000256" key="6">
    <source>
        <dbReference type="ARBA" id="ARBA00022989"/>
    </source>
</evidence>
<dbReference type="EMBL" id="RBVX01000007">
    <property type="protein sequence ID" value="RSL33645.1"/>
    <property type="molecule type" value="Genomic_DNA"/>
</dbReference>
<dbReference type="InterPro" id="IPR007387">
    <property type="entry name" value="TRAP_DctQ"/>
</dbReference>
<evidence type="ECO:0000256" key="3">
    <source>
        <dbReference type="ARBA" id="ARBA00022475"/>
    </source>
</evidence>
<dbReference type="GO" id="GO:0005886">
    <property type="term" value="C:plasma membrane"/>
    <property type="evidence" value="ECO:0007669"/>
    <property type="project" value="UniProtKB-SubCell"/>
</dbReference>
<keyword evidence="3" id="KW-1003">Cell membrane</keyword>
<evidence type="ECO:0000313" key="11">
    <source>
        <dbReference type="EMBL" id="RSL33645.1"/>
    </source>
</evidence>
<accession>A0A3R9PLT5</accession>
<protein>
    <submittedName>
        <fullName evidence="11">TRAP transporter small permease</fullName>
    </submittedName>
</protein>
<dbReference type="PANTHER" id="PTHR35011:SF2">
    <property type="entry name" value="2,3-DIKETO-L-GULONATE TRAP TRANSPORTER SMALL PERMEASE PROTEIN YIAM"/>
    <property type="match status" value="1"/>
</dbReference>
<keyword evidence="6 9" id="KW-1133">Transmembrane helix</keyword>
<organism evidence="11 12">
    <name type="scientific">Salibacterium salarium</name>
    <dbReference type="NCBI Taxonomy" id="284579"/>
    <lineage>
        <taxon>Bacteria</taxon>
        <taxon>Bacillati</taxon>
        <taxon>Bacillota</taxon>
        <taxon>Bacilli</taxon>
        <taxon>Bacillales</taxon>
        <taxon>Bacillaceae</taxon>
    </lineage>
</organism>
<dbReference type="InterPro" id="IPR055348">
    <property type="entry name" value="DctQ"/>
</dbReference>
<evidence type="ECO:0000256" key="5">
    <source>
        <dbReference type="ARBA" id="ARBA00022692"/>
    </source>
</evidence>
<dbReference type="GO" id="GO:0022857">
    <property type="term" value="F:transmembrane transporter activity"/>
    <property type="evidence" value="ECO:0007669"/>
    <property type="project" value="TreeGrafter"/>
</dbReference>
<feature type="transmembrane region" description="Helical" evidence="9">
    <location>
        <begin position="89"/>
        <end position="111"/>
    </location>
</feature>
<comment type="subcellular location">
    <subcellularLocation>
        <location evidence="1">Cell inner membrane</location>
        <topology evidence="1">Multi-pass membrane protein</topology>
    </subcellularLocation>
</comment>
<evidence type="ECO:0000256" key="7">
    <source>
        <dbReference type="ARBA" id="ARBA00023136"/>
    </source>
</evidence>
<comment type="similarity">
    <text evidence="8">Belongs to the TRAP transporter small permease family.</text>
</comment>
<evidence type="ECO:0000259" key="10">
    <source>
        <dbReference type="Pfam" id="PF04290"/>
    </source>
</evidence>
<dbReference type="GO" id="GO:0015740">
    <property type="term" value="P:C4-dicarboxylate transport"/>
    <property type="evidence" value="ECO:0007669"/>
    <property type="project" value="TreeGrafter"/>
</dbReference>
<dbReference type="AlphaFoldDB" id="A0A3R9PLT5"/>
<proteinExistence type="inferred from homology"/>
<keyword evidence="2" id="KW-0813">Transport</keyword>
<feature type="domain" description="Tripartite ATP-independent periplasmic transporters DctQ component" evidence="10">
    <location>
        <begin position="23"/>
        <end position="148"/>
    </location>
</feature>
<dbReference type="PANTHER" id="PTHR35011">
    <property type="entry name" value="2,3-DIKETO-L-GULONATE TRAP TRANSPORTER SMALL PERMEASE PROTEIN YIAM"/>
    <property type="match status" value="1"/>
</dbReference>
<gene>
    <name evidence="11" type="ORF">D7Z54_10070</name>
</gene>
<keyword evidence="5 9" id="KW-0812">Transmembrane</keyword>
<sequence>MFTKFKFKNFLELVAFIIIFALITIMFVQVFARKFLPQIPIWSGEEMSTLLLMWLASLGASIAAGRYSHISMDYLVEKFSEKNRSKIMILVNFMICLFLLVIGIVSLQLAWENRFTETSRLDLSMFWMQISITVGMIIMLYYYTKHLLVTIIKVKKPNH</sequence>
<keyword evidence="12" id="KW-1185">Reference proteome</keyword>
<dbReference type="Proteomes" id="UP000275076">
    <property type="component" value="Unassembled WGS sequence"/>
</dbReference>
<keyword evidence="4" id="KW-0997">Cell inner membrane</keyword>
<evidence type="ECO:0000313" key="12">
    <source>
        <dbReference type="Proteomes" id="UP000275076"/>
    </source>
</evidence>
<evidence type="ECO:0000256" key="2">
    <source>
        <dbReference type="ARBA" id="ARBA00022448"/>
    </source>
</evidence>
<evidence type="ECO:0000256" key="9">
    <source>
        <dbReference type="SAM" id="Phobius"/>
    </source>
</evidence>
<evidence type="ECO:0000256" key="4">
    <source>
        <dbReference type="ARBA" id="ARBA00022519"/>
    </source>
</evidence>
<dbReference type="Pfam" id="PF04290">
    <property type="entry name" value="DctQ"/>
    <property type="match status" value="1"/>
</dbReference>
<evidence type="ECO:0000256" key="8">
    <source>
        <dbReference type="ARBA" id="ARBA00038436"/>
    </source>
</evidence>
<dbReference type="OrthoDB" id="49066at2"/>
<evidence type="ECO:0000256" key="1">
    <source>
        <dbReference type="ARBA" id="ARBA00004429"/>
    </source>
</evidence>
<feature type="transmembrane region" description="Helical" evidence="9">
    <location>
        <begin position="12"/>
        <end position="31"/>
    </location>
</feature>
<name>A0A3R9PLT5_9BACI</name>
<reference evidence="11 12" key="1">
    <citation type="submission" date="2018-10" db="EMBL/GenBank/DDBJ databases">
        <title>Draft genome sequence of Bacillus salarius IM0101, isolated from a hypersaline soil in Inner Mongolia, China.</title>
        <authorList>
            <person name="Yamprayoonswat W."/>
            <person name="Boonvisut S."/>
            <person name="Jumpathong W."/>
            <person name="Sittihan S."/>
            <person name="Ruangsuj P."/>
            <person name="Wanthongcharoen S."/>
            <person name="Thongpramul N."/>
            <person name="Pimmason S."/>
            <person name="Yu B."/>
            <person name="Yasawong M."/>
        </authorList>
    </citation>
    <scope>NUCLEOTIDE SEQUENCE [LARGE SCALE GENOMIC DNA]</scope>
    <source>
        <strain evidence="11 12">IM0101</strain>
    </source>
</reference>
<dbReference type="SUPFAM" id="SSF103473">
    <property type="entry name" value="MFS general substrate transporter"/>
    <property type="match status" value="1"/>
</dbReference>
<comment type="caution">
    <text evidence="11">The sequence shown here is derived from an EMBL/GenBank/DDBJ whole genome shotgun (WGS) entry which is preliminary data.</text>
</comment>
<feature type="transmembrane region" description="Helical" evidence="9">
    <location>
        <begin position="51"/>
        <end position="68"/>
    </location>
</feature>
<feature type="transmembrane region" description="Helical" evidence="9">
    <location>
        <begin position="123"/>
        <end position="143"/>
    </location>
</feature>
<keyword evidence="7 9" id="KW-0472">Membrane</keyword>